<dbReference type="Proteomes" id="UP000515150">
    <property type="component" value="Chromosome 17"/>
</dbReference>
<keyword evidence="1" id="KW-0472">Membrane</keyword>
<dbReference type="SUPFAM" id="SSF49265">
    <property type="entry name" value="Fibronectin type III"/>
    <property type="match status" value="2"/>
</dbReference>
<sequence>MTLWQTPACLIMMVLLDSINDVWTLAAPGSVTMTSVDRTHTLTWIPPETPCNTTILYSVQFQGEFELMVLNGSWVDSSDCQRVPRTHCDLTFDLGSDSDYNIRVRAQCGSEASAWSKLSPTFNRRHTVLMVPNMKVEAMGTGLQVSFYELPVAAAAKVTVWKKDDKQQLPVFQESVYSVPVQLQVPGLQEGAKYCVMAQVVLIQRVLSSTEAQCVTILAKDAQWKTPTTVTGTVIIMSGLLFVVFWSIVHCQPHHCRAYFTKEPLPQSLHIEDVQIRMRPEETELCDRVHLVPSNKD</sequence>
<dbReference type="PROSITE" id="PS50853">
    <property type="entry name" value="FN3"/>
    <property type="match status" value="1"/>
</dbReference>
<dbReference type="CDD" id="cd00063">
    <property type="entry name" value="FN3"/>
    <property type="match status" value="1"/>
</dbReference>
<gene>
    <name evidence="5" type="primary">crfb16</name>
</gene>
<dbReference type="InterPro" id="IPR003961">
    <property type="entry name" value="FN3_dom"/>
</dbReference>
<organism evidence="4 5">
    <name type="scientific">Betta splendens</name>
    <name type="common">Siamese fighting fish</name>
    <dbReference type="NCBI Taxonomy" id="158456"/>
    <lineage>
        <taxon>Eukaryota</taxon>
        <taxon>Metazoa</taxon>
        <taxon>Chordata</taxon>
        <taxon>Craniata</taxon>
        <taxon>Vertebrata</taxon>
        <taxon>Euteleostomi</taxon>
        <taxon>Actinopterygii</taxon>
        <taxon>Neopterygii</taxon>
        <taxon>Teleostei</taxon>
        <taxon>Neoteleostei</taxon>
        <taxon>Acanthomorphata</taxon>
        <taxon>Anabantaria</taxon>
        <taxon>Anabantiformes</taxon>
        <taxon>Anabantoidei</taxon>
        <taxon>Osphronemidae</taxon>
        <taxon>Betta</taxon>
    </lineage>
</organism>
<evidence type="ECO:0000256" key="2">
    <source>
        <dbReference type="SAM" id="SignalP"/>
    </source>
</evidence>
<proteinExistence type="predicted"/>
<evidence type="ECO:0000256" key="1">
    <source>
        <dbReference type="SAM" id="Phobius"/>
    </source>
</evidence>
<feature type="signal peptide" evidence="2">
    <location>
        <begin position="1"/>
        <end position="24"/>
    </location>
</feature>
<keyword evidence="4" id="KW-1185">Reference proteome</keyword>
<dbReference type="GO" id="GO:0004896">
    <property type="term" value="F:cytokine receptor activity"/>
    <property type="evidence" value="ECO:0007669"/>
    <property type="project" value="TreeGrafter"/>
</dbReference>
<keyword evidence="2" id="KW-0732">Signal</keyword>
<reference evidence="5" key="1">
    <citation type="submission" date="2025-08" db="UniProtKB">
        <authorList>
            <consortium name="RefSeq"/>
        </authorList>
    </citation>
    <scope>IDENTIFICATION</scope>
</reference>
<name>A0A6P7L2B1_BETSP</name>
<feature type="chain" id="PRO_5028327957" evidence="2">
    <location>
        <begin position="25"/>
        <end position="297"/>
    </location>
</feature>
<keyword evidence="1" id="KW-1133">Transmembrane helix</keyword>
<dbReference type="InterPro" id="IPR036116">
    <property type="entry name" value="FN3_sf"/>
</dbReference>
<dbReference type="AlphaFoldDB" id="A0A6P7L2B1"/>
<dbReference type="PANTHER" id="PTHR20859">
    <property type="entry name" value="INTERFERON/INTERLEUKIN RECEPTOR"/>
    <property type="match status" value="1"/>
</dbReference>
<accession>A0A6P7L2B1</accession>
<evidence type="ECO:0000313" key="4">
    <source>
        <dbReference type="Proteomes" id="UP000515150"/>
    </source>
</evidence>
<dbReference type="GO" id="GO:0042015">
    <property type="term" value="F:interleukin-20 binding"/>
    <property type="evidence" value="ECO:0007669"/>
    <property type="project" value="TreeGrafter"/>
</dbReference>
<feature type="transmembrane region" description="Helical" evidence="1">
    <location>
        <begin position="230"/>
        <end position="249"/>
    </location>
</feature>
<dbReference type="InterPro" id="IPR013783">
    <property type="entry name" value="Ig-like_fold"/>
</dbReference>
<keyword evidence="1" id="KW-0812">Transmembrane</keyword>
<evidence type="ECO:0000259" key="3">
    <source>
        <dbReference type="PROSITE" id="PS50853"/>
    </source>
</evidence>
<keyword evidence="5" id="KW-0675">Receptor</keyword>
<dbReference type="GO" id="GO:0005886">
    <property type="term" value="C:plasma membrane"/>
    <property type="evidence" value="ECO:0007669"/>
    <property type="project" value="TreeGrafter"/>
</dbReference>
<dbReference type="KEGG" id="bspl:114844205"/>
<dbReference type="Pfam" id="PF01108">
    <property type="entry name" value="Tissue_fac"/>
    <property type="match status" value="1"/>
</dbReference>
<feature type="domain" description="Fibronectin type-III" evidence="3">
    <location>
        <begin position="27"/>
        <end position="127"/>
    </location>
</feature>
<dbReference type="CTD" id="100174902"/>
<evidence type="ECO:0000313" key="5">
    <source>
        <dbReference type="RefSeq" id="XP_028987219.1"/>
    </source>
</evidence>
<dbReference type="RefSeq" id="XP_028987219.1">
    <property type="nucleotide sequence ID" value="XM_029131386.3"/>
</dbReference>
<dbReference type="InterPro" id="IPR050650">
    <property type="entry name" value="Type-II_Cytokine-TF_Rcpt"/>
</dbReference>
<dbReference type="GeneID" id="114844205"/>
<dbReference type="PANTHER" id="PTHR20859:SF48">
    <property type="entry name" value="INTERLEUKIN-20 RECEPTOR SUBUNIT BETA"/>
    <property type="match status" value="1"/>
</dbReference>
<dbReference type="Gene3D" id="2.60.40.10">
    <property type="entry name" value="Immunoglobulins"/>
    <property type="match status" value="2"/>
</dbReference>
<dbReference type="OrthoDB" id="8704831at2759"/>
<protein>
    <submittedName>
        <fullName evidence="5">Cytokine receptor family member B16</fullName>
    </submittedName>
</protein>